<evidence type="ECO:0000256" key="1">
    <source>
        <dbReference type="SAM" id="MobiDB-lite"/>
    </source>
</evidence>
<evidence type="ECO:0000313" key="5">
    <source>
        <dbReference type="Proteomes" id="UP000243900"/>
    </source>
</evidence>
<dbReference type="PANTHER" id="PTHR42208:SF1">
    <property type="entry name" value="HEAVY METAL TRANSPORTER"/>
    <property type="match status" value="1"/>
</dbReference>
<dbReference type="RefSeq" id="WP_105191349.1">
    <property type="nucleotide sequence ID" value="NZ_PTQZ01000035.1"/>
</dbReference>
<accession>A0A2P6AU12</accession>
<feature type="transmembrane region" description="Helical" evidence="2">
    <location>
        <begin position="136"/>
        <end position="159"/>
    </location>
</feature>
<feature type="non-terminal residue" evidence="4">
    <location>
        <position position="249"/>
    </location>
</feature>
<feature type="transmembrane region" description="Helical" evidence="2">
    <location>
        <begin position="171"/>
        <end position="191"/>
    </location>
</feature>
<evidence type="ECO:0000313" key="4">
    <source>
        <dbReference type="EMBL" id="PQA48934.1"/>
    </source>
</evidence>
<dbReference type="Pfam" id="PF13386">
    <property type="entry name" value="DsbD_2"/>
    <property type="match status" value="1"/>
</dbReference>
<dbReference type="AlphaFoldDB" id="A0A2P6AU12"/>
<comment type="caution">
    <text evidence="4">The sequence shown here is derived from an EMBL/GenBank/DDBJ whole genome shotgun (WGS) entry which is preliminary data.</text>
</comment>
<dbReference type="PANTHER" id="PTHR42208">
    <property type="entry name" value="HEAVY METAL TRANSPORTER-RELATED"/>
    <property type="match status" value="1"/>
</dbReference>
<organism evidence="4 5">
    <name type="scientific">Amnimonas aquatica</name>
    <dbReference type="NCBI Taxonomy" id="2094561"/>
    <lineage>
        <taxon>Bacteria</taxon>
        <taxon>Pseudomonadati</taxon>
        <taxon>Pseudomonadota</taxon>
        <taxon>Gammaproteobacteria</taxon>
        <taxon>Moraxellales</taxon>
        <taxon>Moraxellaceae</taxon>
        <taxon>Amnimonas</taxon>
    </lineage>
</organism>
<feature type="transmembrane region" description="Helical" evidence="2">
    <location>
        <begin position="60"/>
        <end position="76"/>
    </location>
</feature>
<dbReference type="EMBL" id="PTQZ01000035">
    <property type="protein sequence ID" value="PQA48934.1"/>
    <property type="molecule type" value="Genomic_DNA"/>
</dbReference>
<feature type="region of interest" description="Disordered" evidence="1">
    <location>
        <begin position="228"/>
        <end position="249"/>
    </location>
</feature>
<protein>
    <submittedName>
        <fullName evidence="4">Cytochrome biogenesis protein</fullName>
    </submittedName>
</protein>
<keyword evidence="2" id="KW-1133">Transmembrane helix</keyword>
<evidence type="ECO:0000259" key="3">
    <source>
        <dbReference type="Pfam" id="PF13386"/>
    </source>
</evidence>
<gene>
    <name evidence="4" type="ORF">C5O18_02835</name>
</gene>
<dbReference type="OrthoDB" id="9798690at2"/>
<proteinExistence type="predicted"/>
<sequence length="249" mass="26001">MTGDLAWLGTALLMGLLGSTHCVGMCGGLGSAFTYALPEASRQGLRLLGWQLLYNGGRLLTYLLLGLLAGLVLGGLQDADGAQQVIRLVAGLFMILLGAYLAGWLQALAVLERIGGPLWRALAPLRQRLLPVRRPWQALAAGMVWGFLPCGLVYSAMALAVTRAAPAESALVMLAFGLGTMPALLVTGAAAGQFRHLLQRPGTRQTAGVLVILFGLWTMLGTQMHAGHGHGAAADQHASGHHAPAHAHA</sequence>
<keyword evidence="5" id="KW-1185">Reference proteome</keyword>
<keyword evidence="2" id="KW-0812">Transmembrane</keyword>
<feature type="transmembrane region" description="Helical" evidence="2">
    <location>
        <begin position="88"/>
        <end position="111"/>
    </location>
</feature>
<reference evidence="5" key="1">
    <citation type="submission" date="2018-02" db="EMBL/GenBank/DDBJ databases">
        <title>Genome sequencing of Solimonas sp. HR-BB.</title>
        <authorList>
            <person name="Lee Y."/>
            <person name="Jeon C.O."/>
        </authorList>
    </citation>
    <scope>NUCLEOTIDE SEQUENCE [LARGE SCALE GENOMIC DNA]</scope>
    <source>
        <strain evidence="5">HR-E</strain>
    </source>
</reference>
<feature type="compositionally biased region" description="Basic residues" evidence="1">
    <location>
        <begin position="239"/>
        <end position="249"/>
    </location>
</feature>
<dbReference type="Proteomes" id="UP000243900">
    <property type="component" value="Unassembled WGS sequence"/>
</dbReference>
<feature type="transmembrane region" description="Helical" evidence="2">
    <location>
        <begin position="203"/>
        <end position="220"/>
    </location>
</feature>
<dbReference type="InterPro" id="IPR039447">
    <property type="entry name" value="UreH-like_TM_dom"/>
</dbReference>
<feature type="domain" description="Urease accessory protein UreH-like transmembrane" evidence="3">
    <location>
        <begin position="10"/>
        <end position="217"/>
    </location>
</feature>
<name>A0A2P6AU12_9GAMM</name>
<keyword evidence="2" id="KW-0472">Membrane</keyword>
<evidence type="ECO:0000256" key="2">
    <source>
        <dbReference type="SAM" id="Phobius"/>
    </source>
</evidence>